<dbReference type="Proteomes" id="UP000326924">
    <property type="component" value="Unassembled WGS sequence"/>
</dbReference>
<dbReference type="AlphaFoldDB" id="A0A5J5EYK9"/>
<accession>A0A5J5EYK9</accession>
<reference evidence="1 2" key="1">
    <citation type="submission" date="2019-09" db="EMBL/GenBank/DDBJ databases">
        <title>Draft genome of the ectomycorrhizal ascomycete Sphaerosporella brunnea.</title>
        <authorList>
            <consortium name="DOE Joint Genome Institute"/>
            <person name="Benucci G.M."/>
            <person name="Marozzi G."/>
            <person name="Antonielli L."/>
            <person name="Sanchez S."/>
            <person name="Marco P."/>
            <person name="Wang X."/>
            <person name="Falini L.B."/>
            <person name="Barry K."/>
            <person name="Haridas S."/>
            <person name="Lipzen A."/>
            <person name="Labutti K."/>
            <person name="Grigoriev I.V."/>
            <person name="Murat C."/>
            <person name="Martin F."/>
            <person name="Albertini E."/>
            <person name="Donnini D."/>
            <person name="Bonito G."/>
        </authorList>
    </citation>
    <scope>NUCLEOTIDE SEQUENCE [LARGE SCALE GENOMIC DNA]</scope>
    <source>
        <strain evidence="1 2">Sb_GMNB300</strain>
    </source>
</reference>
<organism evidence="1 2">
    <name type="scientific">Sphaerosporella brunnea</name>
    <dbReference type="NCBI Taxonomy" id="1250544"/>
    <lineage>
        <taxon>Eukaryota</taxon>
        <taxon>Fungi</taxon>
        <taxon>Dikarya</taxon>
        <taxon>Ascomycota</taxon>
        <taxon>Pezizomycotina</taxon>
        <taxon>Pezizomycetes</taxon>
        <taxon>Pezizales</taxon>
        <taxon>Pyronemataceae</taxon>
        <taxon>Sphaerosporella</taxon>
    </lineage>
</organism>
<name>A0A5J5EYK9_9PEZI</name>
<protein>
    <submittedName>
        <fullName evidence="1">Uncharacterized protein</fullName>
    </submittedName>
</protein>
<dbReference type="InParanoid" id="A0A5J5EYK9"/>
<proteinExistence type="predicted"/>
<evidence type="ECO:0000313" key="1">
    <source>
        <dbReference type="EMBL" id="KAA8907686.1"/>
    </source>
</evidence>
<sequence>MSAEPERVFSAAKITLSQRRGAPARRRPASVIVMSSASQQSQSDEICQSSQNYRDGLISASHAEITELKDMLNALYIQQLDGGEA</sequence>
<keyword evidence="2" id="KW-1185">Reference proteome</keyword>
<comment type="caution">
    <text evidence="1">The sequence shown here is derived from an EMBL/GenBank/DDBJ whole genome shotgun (WGS) entry which is preliminary data.</text>
</comment>
<evidence type="ECO:0000313" key="2">
    <source>
        <dbReference type="Proteomes" id="UP000326924"/>
    </source>
</evidence>
<dbReference type="EMBL" id="VXIS01000076">
    <property type="protein sequence ID" value="KAA8907686.1"/>
    <property type="molecule type" value="Genomic_DNA"/>
</dbReference>
<gene>
    <name evidence="1" type="ORF">FN846DRAFT_906517</name>
</gene>
<dbReference type="OrthoDB" id="5152423at2759"/>